<feature type="domain" description="CHAT" evidence="2">
    <location>
        <begin position="1070"/>
        <end position="1376"/>
    </location>
</feature>
<dbReference type="Gene3D" id="1.25.40.10">
    <property type="entry name" value="Tetratricopeptide repeat domain"/>
    <property type="match status" value="4"/>
</dbReference>
<comment type="caution">
    <text evidence="3">The sequence shown here is derived from an EMBL/GenBank/DDBJ whole genome shotgun (WGS) entry which is preliminary data.</text>
</comment>
<feature type="compositionally biased region" description="Polar residues" evidence="1">
    <location>
        <begin position="1198"/>
        <end position="1212"/>
    </location>
</feature>
<dbReference type="Pfam" id="PF12770">
    <property type="entry name" value="CHAT"/>
    <property type="match status" value="1"/>
</dbReference>
<feature type="region of interest" description="Disordered" evidence="1">
    <location>
        <begin position="903"/>
        <end position="927"/>
    </location>
</feature>
<feature type="region of interest" description="Disordered" evidence="1">
    <location>
        <begin position="1196"/>
        <end position="1216"/>
    </location>
</feature>
<dbReference type="OrthoDB" id="9991317at2759"/>
<evidence type="ECO:0000313" key="3">
    <source>
        <dbReference type="EMBL" id="KAJ2924743.1"/>
    </source>
</evidence>
<dbReference type="PANTHER" id="PTHR19959:SF119">
    <property type="entry name" value="FUNGAL LIPASE-LIKE DOMAIN-CONTAINING PROTEIN"/>
    <property type="match status" value="1"/>
</dbReference>
<dbReference type="EMBL" id="JANBPK010001207">
    <property type="protein sequence ID" value="KAJ2924743.1"/>
    <property type="molecule type" value="Genomic_DNA"/>
</dbReference>
<dbReference type="Proteomes" id="UP001140091">
    <property type="component" value="Unassembled WGS sequence"/>
</dbReference>
<proteinExistence type="predicted"/>
<organism evidence="3 4">
    <name type="scientific">Candolleomyces eurysporus</name>
    <dbReference type="NCBI Taxonomy" id="2828524"/>
    <lineage>
        <taxon>Eukaryota</taxon>
        <taxon>Fungi</taxon>
        <taxon>Dikarya</taxon>
        <taxon>Basidiomycota</taxon>
        <taxon>Agaricomycotina</taxon>
        <taxon>Agaricomycetes</taxon>
        <taxon>Agaricomycetidae</taxon>
        <taxon>Agaricales</taxon>
        <taxon>Agaricineae</taxon>
        <taxon>Psathyrellaceae</taxon>
        <taxon>Candolleomyces</taxon>
    </lineage>
</organism>
<reference evidence="3" key="1">
    <citation type="submission" date="2022-06" db="EMBL/GenBank/DDBJ databases">
        <title>Genome Sequence of Candolleomyces eurysporus.</title>
        <authorList>
            <person name="Buettner E."/>
        </authorList>
    </citation>
    <scope>NUCLEOTIDE SEQUENCE</scope>
    <source>
        <strain evidence="3">VTCC 930004</strain>
    </source>
</reference>
<feature type="compositionally biased region" description="Polar residues" evidence="1">
    <location>
        <begin position="917"/>
        <end position="927"/>
    </location>
</feature>
<feature type="region of interest" description="Disordered" evidence="1">
    <location>
        <begin position="1"/>
        <end position="46"/>
    </location>
</feature>
<dbReference type="PANTHER" id="PTHR19959">
    <property type="entry name" value="KINESIN LIGHT CHAIN"/>
    <property type="match status" value="1"/>
</dbReference>
<feature type="non-terminal residue" evidence="3">
    <location>
        <position position="1377"/>
    </location>
</feature>
<accession>A0A9W8MD41</accession>
<protein>
    <recommendedName>
        <fullName evidence="2">CHAT domain-containing protein</fullName>
    </recommendedName>
</protein>
<keyword evidence="4" id="KW-1185">Reference proteome</keyword>
<feature type="compositionally biased region" description="Polar residues" evidence="1">
    <location>
        <begin position="1"/>
        <end position="11"/>
    </location>
</feature>
<name>A0A9W8MD41_9AGAR</name>
<dbReference type="SUPFAM" id="SSF48452">
    <property type="entry name" value="TPR-like"/>
    <property type="match status" value="1"/>
</dbReference>
<dbReference type="InterPro" id="IPR011990">
    <property type="entry name" value="TPR-like_helical_dom_sf"/>
</dbReference>
<gene>
    <name evidence="3" type="ORF">H1R20_g12357</name>
</gene>
<sequence>MGNSFSGPQNTSGVGVGPSSGGRLPLAPGPQAYQPASRFDAAGSQSSNSGYSYFLTDITLRHAKGELKNVSLVIFGRKEKDKDGEKMKMTRASVTPSSQSEWKLGGEVSAIEISGDSTVSEDEDLVIVVHRGDEDQDLGFVQVRLDELRKMGVAGKGSLLSMDLSFEEADRIFPLIGLTLDLEGTDDEATFGKVVLSFEVLAIPPDDIPEVPPVERGFGSNVPAPYNTASYDQPQVDNMASYMQSIQSSLLSSPDLDISKIINSLQISMHATSLLEKARSTHNALQLDEAISTFRSAIQAVGGPGRMHLFLEQTYNNLGLALVERFERMGRMEDIREAIELGEKNVRMIQSNASLRSSLASQLLNLGNSYLHLFQRTGDLKDLEPCMAAQRRCLELTAPNDWAKLSIRGTSLALSYLRRFERTNMLEDVEEAIVWGRKALDAAHKKGKGKNIDILPTCLNTLGLALWRKYERLEKLEDVKEAIGLQKEAISVTESALSPTHPSLPKLYNNLGNSLNSRFKMTDELVDIQEAISAFQKAVKTTPSWDAELPMWLNNLSNALLRRYRRTWELLDLEEGIKFQLRCVSLTPSGHSWLPLHLNTLGNLFECRFERTGGLEDVEEGMKARKRAIEITPKDHGLLPSSYSNLGNSYMKRYAKTGERRDIDAAIEAHRRAIELTPEGQASLPDLLNNLATTHLIRFDFNGILALSGAGATRLEAGHGEGDLGDVDEAISNNLKAILLTPPDHADMFKWRNSLGMCYQLRFRHTGDAGDLPRAVEQLKLAATSPTGSPLRRLEAARSWVRCAQLYDPEETIAAYDRAVELVNILAGLEQTLNTRHKNLAMVSDLSLEAATAAFSIGRLEKAFDWLEQGRCLVWNQLNSLRTPLEGHPELSERFRRVSKALEKAGSRRSGPVPLSAESNSTANFNPEETTMDERISLQDEAKQHTLLAKEWNDVLDSIRSIPELKNFLRPPSASDLLDNLPQSGPVVVINVHRNRCDALALLLGLDEPIHIPLPNFSFDQAELLRQRMQKTLVTSGLRTRGDSVDTEEDKRGIKPALRTKGGRNVLEDVLKELWLNVVHPILDHLGFQAVEEGEMPRTRIWWCATGPLAFLPVHAAGIYNSTTSGSLLADYAVSSYTPTVTALVDRVKRTGPNEASSRSVNSTSRTKVLLVSVPNAEGLPPIPGTTREIRAIEEQLKGSSNKEPSDVQSTTMERESATTKSVLDSMGEYSCVHFACHAVQNSSDPLRSGFFLHDGTLELADIIRKDLRASDEPTASLDLAFLSACQTSTGDEKLSEEAVHLAAGMLAAGYQGVVATMWSIQDYYAPELAKDFYAGLLGSRSEAAYSLHLATRKLREKLGNSPSSLLSWVPYVHFGL</sequence>
<evidence type="ECO:0000313" key="4">
    <source>
        <dbReference type="Proteomes" id="UP001140091"/>
    </source>
</evidence>
<evidence type="ECO:0000256" key="1">
    <source>
        <dbReference type="SAM" id="MobiDB-lite"/>
    </source>
</evidence>
<dbReference type="InterPro" id="IPR024983">
    <property type="entry name" value="CHAT_dom"/>
</dbReference>
<evidence type="ECO:0000259" key="2">
    <source>
        <dbReference type="Pfam" id="PF12770"/>
    </source>
</evidence>